<evidence type="ECO:0000256" key="4">
    <source>
        <dbReference type="ARBA" id="ARBA00022729"/>
    </source>
</evidence>
<evidence type="ECO:0000256" key="12">
    <source>
        <dbReference type="PROSITE-ProRule" id="PRU00803"/>
    </source>
</evidence>
<feature type="repeat" description="FG-GAP" evidence="12">
    <location>
        <begin position="224"/>
        <end position="274"/>
    </location>
</feature>
<keyword evidence="10 13" id="KW-0675">Receptor</keyword>
<dbReference type="Gene3D" id="1.20.5.930">
    <property type="entry name" value="Bicelle-embedded integrin alpha(iib) transmembrane segment"/>
    <property type="match status" value="1"/>
</dbReference>
<evidence type="ECO:0000259" key="15">
    <source>
        <dbReference type="Pfam" id="PF08441"/>
    </source>
</evidence>
<dbReference type="GO" id="GO:0033627">
    <property type="term" value="P:cell adhesion mediated by integrin"/>
    <property type="evidence" value="ECO:0007669"/>
    <property type="project" value="TreeGrafter"/>
</dbReference>
<dbReference type="AlphaFoldDB" id="O76378"/>
<feature type="repeat" description="FG-GAP" evidence="12">
    <location>
        <begin position="346"/>
        <end position="406"/>
    </location>
</feature>
<dbReference type="GO" id="GO:0007229">
    <property type="term" value="P:integrin-mediated signaling pathway"/>
    <property type="evidence" value="ECO:0007669"/>
    <property type="project" value="UniProtKB-KW"/>
</dbReference>
<dbReference type="GO" id="GO:0005178">
    <property type="term" value="F:integrin binding"/>
    <property type="evidence" value="ECO:0007669"/>
    <property type="project" value="TreeGrafter"/>
</dbReference>
<dbReference type="GO" id="GO:0007160">
    <property type="term" value="P:cell-matrix adhesion"/>
    <property type="evidence" value="ECO:0007669"/>
    <property type="project" value="TreeGrafter"/>
</dbReference>
<dbReference type="Pfam" id="PF01839">
    <property type="entry name" value="FG-GAP"/>
    <property type="match status" value="3"/>
</dbReference>
<evidence type="ECO:0000259" key="16">
    <source>
        <dbReference type="Pfam" id="PF20805"/>
    </source>
</evidence>
<dbReference type="PROSITE" id="PS51470">
    <property type="entry name" value="FG_GAP"/>
    <property type="match status" value="5"/>
</dbReference>
<feature type="region of interest" description="Disordered" evidence="14">
    <location>
        <begin position="1021"/>
        <end position="1041"/>
    </location>
</feature>
<feature type="domain" description="Integrin alpha first immunoglubulin-like" evidence="15">
    <location>
        <begin position="458"/>
        <end position="609"/>
    </location>
</feature>
<dbReference type="Gene3D" id="2.60.40.1460">
    <property type="entry name" value="Integrin domains. Chain A, domain 2"/>
    <property type="match status" value="1"/>
</dbReference>
<evidence type="ECO:0000256" key="3">
    <source>
        <dbReference type="ARBA" id="ARBA00022692"/>
    </source>
</evidence>
<dbReference type="InterPro" id="IPR000413">
    <property type="entry name" value="Integrin_alpha"/>
</dbReference>
<dbReference type="GO" id="GO:0008305">
    <property type="term" value="C:integrin complex"/>
    <property type="evidence" value="ECO:0007669"/>
    <property type="project" value="InterPro"/>
</dbReference>
<evidence type="ECO:0000256" key="6">
    <source>
        <dbReference type="ARBA" id="ARBA00022889"/>
    </source>
</evidence>
<feature type="transmembrane region" description="Helical" evidence="13">
    <location>
        <begin position="986"/>
        <end position="1010"/>
    </location>
</feature>
<feature type="signal peptide" evidence="13">
    <location>
        <begin position="1"/>
        <end position="20"/>
    </location>
</feature>
<dbReference type="PRINTS" id="PR01185">
    <property type="entry name" value="INTEGRINA"/>
</dbReference>
<feature type="domain" description="Integrin alpha third immunoglobulin-like" evidence="17">
    <location>
        <begin position="786"/>
        <end position="975"/>
    </location>
</feature>
<protein>
    <submittedName>
        <fullName evidence="18">Alpha integrin subunit SU2</fullName>
    </submittedName>
</protein>
<dbReference type="InterPro" id="IPR013517">
    <property type="entry name" value="FG-GAP"/>
</dbReference>
<accession>O76378</accession>
<comment type="subcellular location">
    <subcellularLocation>
        <location evidence="1 13">Membrane</location>
        <topology evidence="1 13">Single-pass type I membrane protein</topology>
    </subcellularLocation>
</comment>
<keyword evidence="9 13" id="KW-0472">Membrane</keyword>
<dbReference type="InterPro" id="IPR018184">
    <property type="entry name" value="Integrin_alpha_C_CS"/>
</dbReference>
<dbReference type="Gene3D" id="2.60.40.1510">
    <property type="entry name" value="ntegrin, alpha v. Chain A, domain 3"/>
    <property type="match status" value="1"/>
</dbReference>
<dbReference type="InterPro" id="IPR048285">
    <property type="entry name" value="Integrin_alpha_Ig-like_2"/>
</dbReference>
<keyword evidence="7 13" id="KW-1133">Transmembrane helix</keyword>
<proteinExistence type="evidence at transcript level"/>
<organism evidence="18">
    <name type="scientific">Lytechinus variegatus</name>
    <name type="common">Green sea urchin</name>
    <name type="synonym">Echinus variegatus</name>
    <dbReference type="NCBI Taxonomy" id="7654"/>
    <lineage>
        <taxon>Eukaryota</taxon>
        <taxon>Metazoa</taxon>
        <taxon>Echinodermata</taxon>
        <taxon>Eleutherozoa</taxon>
        <taxon>Echinozoa</taxon>
        <taxon>Echinoidea</taxon>
        <taxon>Euechinoidea</taxon>
        <taxon>Echinacea</taxon>
        <taxon>Temnopleuroida</taxon>
        <taxon>Toxopneustidae</taxon>
        <taxon>Lytechinus</taxon>
    </lineage>
</organism>
<evidence type="ECO:0000256" key="13">
    <source>
        <dbReference type="RuleBase" id="RU003762"/>
    </source>
</evidence>
<dbReference type="InterPro" id="IPR028994">
    <property type="entry name" value="Integrin_alpha_N"/>
</dbReference>
<reference evidence="18" key="2">
    <citation type="submission" date="1998-05" db="EMBL/GenBank/DDBJ databases">
        <title>Alpha SU2, a sea urchin integrin which binds laminin.</title>
        <authorList>
            <person name="Hertzler P.L."/>
            <person name="McClay D.R."/>
        </authorList>
    </citation>
    <scope>NUCLEOTIDE SEQUENCE</scope>
</reference>
<dbReference type="Pfam" id="PF20805">
    <property type="entry name" value="Integrin_A_Ig_2"/>
    <property type="match status" value="1"/>
</dbReference>
<evidence type="ECO:0000256" key="2">
    <source>
        <dbReference type="ARBA" id="ARBA00008054"/>
    </source>
</evidence>
<dbReference type="InterPro" id="IPR013649">
    <property type="entry name" value="Integrin_alpha_Ig-like_1"/>
</dbReference>
<dbReference type="InterPro" id="IPR048286">
    <property type="entry name" value="Integrin_alpha_Ig-like_3"/>
</dbReference>
<keyword evidence="5" id="KW-0677">Repeat</keyword>
<keyword evidence="3 13" id="KW-0812">Transmembrane</keyword>
<feature type="repeat" description="FG-GAP" evidence="12">
    <location>
        <begin position="275"/>
        <end position="342"/>
    </location>
</feature>
<feature type="chain" id="PRO_5001425694" evidence="13">
    <location>
        <begin position="21"/>
        <end position="1041"/>
    </location>
</feature>
<dbReference type="Gene3D" id="2.130.10.130">
    <property type="entry name" value="Integrin alpha, N-terminal"/>
    <property type="match status" value="1"/>
</dbReference>
<evidence type="ECO:0000256" key="8">
    <source>
        <dbReference type="ARBA" id="ARBA00023037"/>
    </source>
</evidence>
<name>O76378_LYTVA</name>
<dbReference type="PROSITE" id="PS00242">
    <property type="entry name" value="INTEGRIN_ALPHA"/>
    <property type="match status" value="1"/>
</dbReference>
<dbReference type="InterPro" id="IPR032695">
    <property type="entry name" value="Integrin_dom_sf"/>
</dbReference>
<keyword evidence="6 13" id="KW-0130">Cell adhesion</keyword>
<dbReference type="PANTHER" id="PTHR23220">
    <property type="entry name" value="INTEGRIN ALPHA"/>
    <property type="match status" value="1"/>
</dbReference>
<dbReference type="InterPro" id="IPR013519">
    <property type="entry name" value="Int_alpha_beta-p"/>
</dbReference>
<feature type="repeat" description="FG-GAP" evidence="12">
    <location>
        <begin position="410"/>
        <end position="473"/>
    </location>
</feature>
<keyword evidence="11" id="KW-0325">Glycoprotein</keyword>
<evidence type="ECO:0000259" key="17">
    <source>
        <dbReference type="Pfam" id="PF20806"/>
    </source>
</evidence>
<dbReference type="Pfam" id="PF08441">
    <property type="entry name" value="Integrin_A_Ig_1"/>
    <property type="match status" value="1"/>
</dbReference>
<feature type="repeat" description="FG-GAP" evidence="12">
    <location>
        <begin position="25"/>
        <end position="86"/>
    </location>
</feature>
<dbReference type="SMART" id="SM00191">
    <property type="entry name" value="Int_alpha"/>
    <property type="match status" value="5"/>
</dbReference>
<evidence type="ECO:0000256" key="9">
    <source>
        <dbReference type="ARBA" id="ARBA00023136"/>
    </source>
</evidence>
<dbReference type="Pfam" id="PF20806">
    <property type="entry name" value="Integrin_A_Ig_3"/>
    <property type="match status" value="1"/>
</dbReference>
<dbReference type="PIR" id="T31437">
    <property type="entry name" value="T31437"/>
</dbReference>
<dbReference type="GO" id="GO:0098609">
    <property type="term" value="P:cell-cell adhesion"/>
    <property type="evidence" value="ECO:0007669"/>
    <property type="project" value="TreeGrafter"/>
</dbReference>
<evidence type="ECO:0000256" key="1">
    <source>
        <dbReference type="ARBA" id="ARBA00004479"/>
    </source>
</evidence>
<evidence type="ECO:0000313" key="18">
    <source>
        <dbReference type="EMBL" id="AAC23572.1"/>
    </source>
</evidence>
<feature type="domain" description="Integrin alpha second immunoglobulin-like" evidence="16">
    <location>
        <begin position="613"/>
        <end position="751"/>
    </location>
</feature>
<evidence type="ECO:0000256" key="7">
    <source>
        <dbReference type="ARBA" id="ARBA00022989"/>
    </source>
</evidence>
<dbReference type="PANTHER" id="PTHR23220:SF133">
    <property type="entry name" value="INTEGRIN ALPHA-PS2"/>
    <property type="match status" value="1"/>
</dbReference>
<dbReference type="EMBL" id="AF067658">
    <property type="protein sequence ID" value="AAC23572.1"/>
    <property type="molecule type" value="mRNA"/>
</dbReference>
<keyword evidence="8 13" id="KW-0401">Integrin</keyword>
<comment type="similarity">
    <text evidence="2 13">Belongs to the integrin alpha chain family.</text>
</comment>
<dbReference type="OrthoDB" id="5317514at2759"/>
<reference evidence="18" key="1">
    <citation type="journal article" date="1994" name="Mol. Biol. Cell">
        <title>Molecular cloning and characterization of a sea urchin alpha integrin.</title>
        <authorList>
            <person name="Hertzler P.L."/>
            <person name="McClay D.R."/>
        </authorList>
    </citation>
    <scope>NUCLEOTIDE SEQUENCE</scope>
</reference>
<evidence type="ECO:0000256" key="10">
    <source>
        <dbReference type="ARBA" id="ARBA00023170"/>
    </source>
</evidence>
<evidence type="ECO:0000256" key="5">
    <source>
        <dbReference type="ARBA" id="ARBA00022737"/>
    </source>
</evidence>
<dbReference type="Gene3D" id="2.60.40.1530">
    <property type="entry name" value="ntegrin, alpha v. Chain A, domain 4"/>
    <property type="match status" value="1"/>
</dbReference>
<evidence type="ECO:0000256" key="11">
    <source>
        <dbReference type="ARBA" id="ARBA00023180"/>
    </source>
</evidence>
<evidence type="ECO:0000256" key="14">
    <source>
        <dbReference type="SAM" id="MobiDB-lite"/>
    </source>
</evidence>
<dbReference type="SUPFAM" id="SSF69179">
    <property type="entry name" value="Integrin domains"/>
    <property type="match status" value="3"/>
</dbReference>
<dbReference type="GO" id="GO:0009897">
    <property type="term" value="C:external side of plasma membrane"/>
    <property type="evidence" value="ECO:0007669"/>
    <property type="project" value="TreeGrafter"/>
</dbReference>
<keyword evidence="4 13" id="KW-0732">Signal</keyword>
<sequence>MARILLLSFYAILLLDSTAGFNFDLRAPLKFDGPDGSMFGFSVAQHRDGNTDWALVGAPEASTNQSGVTKGGAVYSVCRPLSGPSVCEQIPFDKTGNINNVDKSNQWFGATVASGGANGQILACAPRLVWVETASVTMRQEREPTGTCFVGDSDFTNFVNYSPCQSTNREDYGFDKITHCQAGFSGIIFSDNSALVMGAPGSYYLQGQIYVQSLLNRSVVQATQESNTGTYSFDNSYRGYSLALGDFNGDGVQDYVVGTPRAESLMGLVAIFDQNLNQFNQVMGTQIVAYFGYSVTVVDINNDTYDDLLVGAPMYMDDGPAIQRWEAGAVYVYLQNPDVGPGASNRLSLSSTLIGGQIRSRFGLSIASIGDSNQDGFNDVAIGAPYEGDDAGAVYIYHGSANGLKSTPAQVLTPSTLGHSGITTFGFSLQGGQDMDKNKYPDLLVGAESANTAVLIRTRPVVSLDATLNTEPIGINLENKTYELADGTMVTSFIAMTCFTYTGNYLPDHIDISYTVTVDSGIIANRRAMFVDNDMSEITKTRRLAVSTQFCDPLRAYVGNSIEDKLTPIKVTLQYDLNNDESRLQPHEILPIIDMATMSTQTKQVSIQNNCVNNICIPDLDVTVTPNLPNIVIGQTQELTLDVSLNNRGEDAFQSSLSVYYPLGLQFVRLERKANMDFSVTCSEDSDLRIITCDTGNPMVGKNILEFGLTLSTFQVSGDKDSIEFYFKAESENSEDPNTLENNELNMTVPVTVDCTLKLLSASYPEIVMYSTQEDYVVPPFPAKNASEADIGMEVMHLYEVRNTGSSNAGEVSLNIQWPQKNEDGEYLFYLLGIMTEEGVTCQLTQGKANPEGVKLEPSTKAKLSNSTTQVSGRKRREPEVAEALAQTDNVIYCASDSCVLINCTIDEINASKSKVVRILGRFWERTFQKAVSELTPVVQATIASSASAAVKTIPYNIPLPRDFSDSTKASTLVTTEELVPPVTPIAWWIIVVSVLGGIILLLIIILGLWKCGFFERKKPGEEKEYAPVASADKDGPPSDV</sequence>
<dbReference type="SUPFAM" id="SSF69318">
    <property type="entry name" value="Integrin alpha N-terminal domain"/>
    <property type="match status" value="1"/>
</dbReference>